<keyword evidence="2" id="KW-1185">Reference proteome</keyword>
<dbReference type="Proteomes" id="UP000027222">
    <property type="component" value="Unassembled WGS sequence"/>
</dbReference>
<gene>
    <name evidence="1" type="ORF">GALMADRAFT_786431</name>
</gene>
<name>A0A067SXI6_GALM3</name>
<sequence>MQELLDVLDTLIVDDQLSKTLLVLKKGLIHEQDRNMHRESYLIEQLMGIKKELGMASDGKDGLIAELGELPAALAMPDGVRTVFEEELANLQGY</sequence>
<accession>A0A067SXI6</accession>
<dbReference type="HOGENOM" id="CLU_2386307_0_0_1"/>
<protein>
    <submittedName>
        <fullName evidence="1">Uncharacterized protein</fullName>
    </submittedName>
</protein>
<evidence type="ECO:0000313" key="2">
    <source>
        <dbReference type="Proteomes" id="UP000027222"/>
    </source>
</evidence>
<organism evidence="1 2">
    <name type="scientific">Galerina marginata (strain CBS 339.88)</name>
    <dbReference type="NCBI Taxonomy" id="685588"/>
    <lineage>
        <taxon>Eukaryota</taxon>
        <taxon>Fungi</taxon>
        <taxon>Dikarya</taxon>
        <taxon>Basidiomycota</taxon>
        <taxon>Agaricomycotina</taxon>
        <taxon>Agaricomycetes</taxon>
        <taxon>Agaricomycetidae</taxon>
        <taxon>Agaricales</taxon>
        <taxon>Agaricineae</taxon>
        <taxon>Strophariaceae</taxon>
        <taxon>Galerina</taxon>
    </lineage>
</organism>
<reference evidence="2" key="1">
    <citation type="journal article" date="2014" name="Proc. Natl. Acad. Sci. U.S.A.">
        <title>Extensive sampling of basidiomycete genomes demonstrates inadequacy of the white-rot/brown-rot paradigm for wood decay fungi.</title>
        <authorList>
            <person name="Riley R."/>
            <person name="Salamov A.A."/>
            <person name="Brown D.W."/>
            <person name="Nagy L.G."/>
            <person name="Floudas D."/>
            <person name="Held B.W."/>
            <person name="Levasseur A."/>
            <person name="Lombard V."/>
            <person name="Morin E."/>
            <person name="Otillar R."/>
            <person name="Lindquist E.A."/>
            <person name="Sun H."/>
            <person name="LaButti K.M."/>
            <person name="Schmutz J."/>
            <person name="Jabbour D."/>
            <person name="Luo H."/>
            <person name="Baker S.E."/>
            <person name="Pisabarro A.G."/>
            <person name="Walton J.D."/>
            <person name="Blanchette R.A."/>
            <person name="Henrissat B."/>
            <person name="Martin F."/>
            <person name="Cullen D."/>
            <person name="Hibbett D.S."/>
            <person name="Grigoriev I.V."/>
        </authorList>
    </citation>
    <scope>NUCLEOTIDE SEQUENCE [LARGE SCALE GENOMIC DNA]</scope>
    <source>
        <strain evidence="2">CBS 339.88</strain>
    </source>
</reference>
<dbReference type="STRING" id="685588.A0A067SXI6"/>
<proteinExistence type="predicted"/>
<dbReference type="EMBL" id="KL142392">
    <property type="protein sequence ID" value="KDR71438.1"/>
    <property type="molecule type" value="Genomic_DNA"/>
</dbReference>
<evidence type="ECO:0000313" key="1">
    <source>
        <dbReference type="EMBL" id="KDR71438.1"/>
    </source>
</evidence>
<dbReference type="OrthoDB" id="3058290at2759"/>
<dbReference type="AlphaFoldDB" id="A0A067SXI6"/>